<dbReference type="AlphaFoldDB" id="A0A1Q9C839"/>
<sequence>MWRLLCQPRLHVVRQACRPRPQLFRAPGFRGFSAPPGPYQEDRDQARDFVIERGYSPAVADGILTALVSPGSGIFPGKLLTAVQGLAGRWEVGEDAGLHALAKSVEQDLNAQEGKTLIRFQVQAPGAQAFPCEGFEGMSLKDTGNIFSADERQA</sequence>
<reference evidence="1 2" key="1">
    <citation type="submission" date="2016-02" db="EMBL/GenBank/DDBJ databases">
        <title>Genome analysis of coral dinoflagellate symbionts highlights evolutionary adaptations to a symbiotic lifestyle.</title>
        <authorList>
            <person name="Aranda M."/>
            <person name="Li Y."/>
            <person name="Liew Y.J."/>
            <person name="Baumgarten S."/>
            <person name="Simakov O."/>
            <person name="Wilson M."/>
            <person name="Piel J."/>
            <person name="Ashoor H."/>
            <person name="Bougouffa S."/>
            <person name="Bajic V.B."/>
            <person name="Ryu T."/>
            <person name="Ravasi T."/>
            <person name="Bayer T."/>
            <person name="Micklem G."/>
            <person name="Kim H."/>
            <person name="Bhak J."/>
            <person name="Lajeunesse T.C."/>
            <person name="Voolstra C.R."/>
        </authorList>
    </citation>
    <scope>NUCLEOTIDE SEQUENCE [LARGE SCALE GENOMIC DNA]</scope>
    <source>
        <strain evidence="1 2">CCMP2467</strain>
    </source>
</reference>
<gene>
    <name evidence="1" type="ORF">AK812_SmicGene40663</name>
</gene>
<protein>
    <submittedName>
        <fullName evidence="1">Uncharacterized protein</fullName>
    </submittedName>
</protein>
<name>A0A1Q9C839_SYMMI</name>
<accession>A0A1Q9C839</accession>
<dbReference type="Proteomes" id="UP000186817">
    <property type="component" value="Unassembled WGS sequence"/>
</dbReference>
<keyword evidence="2" id="KW-1185">Reference proteome</keyword>
<dbReference type="EMBL" id="LSRX01001527">
    <property type="protein sequence ID" value="OLP79089.1"/>
    <property type="molecule type" value="Genomic_DNA"/>
</dbReference>
<proteinExistence type="predicted"/>
<evidence type="ECO:0000313" key="1">
    <source>
        <dbReference type="EMBL" id="OLP79089.1"/>
    </source>
</evidence>
<evidence type="ECO:0000313" key="2">
    <source>
        <dbReference type="Proteomes" id="UP000186817"/>
    </source>
</evidence>
<dbReference type="OrthoDB" id="43290at2759"/>
<organism evidence="1 2">
    <name type="scientific">Symbiodinium microadriaticum</name>
    <name type="common">Dinoflagellate</name>
    <name type="synonym">Zooxanthella microadriatica</name>
    <dbReference type="NCBI Taxonomy" id="2951"/>
    <lineage>
        <taxon>Eukaryota</taxon>
        <taxon>Sar</taxon>
        <taxon>Alveolata</taxon>
        <taxon>Dinophyceae</taxon>
        <taxon>Suessiales</taxon>
        <taxon>Symbiodiniaceae</taxon>
        <taxon>Symbiodinium</taxon>
    </lineage>
</organism>
<comment type="caution">
    <text evidence="1">The sequence shown here is derived from an EMBL/GenBank/DDBJ whole genome shotgun (WGS) entry which is preliminary data.</text>
</comment>